<organism evidence="9 10">
    <name type="scientific">Gaiella occulta</name>
    <dbReference type="NCBI Taxonomy" id="1002870"/>
    <lineage>
        <taxon>Bacteria</taxon>
        <taxon>Bacillati</taxon>
        <taxon>Actinomycetota</taxon>
        <taxon>Thermoleophilia</taxon>
        <taxon>Gaiellales</taxon>
        <taxon>Gaiellaceae</taxon>
        <taxon>Gaiella</taxon>
    </lineage>
</organism>
<dbReference type="InterPro" id="IPR001100">
    <property type="entry name" value="Pyr_nuc-diS_OxRdtase"/>
</dbReference>
<dbReference type="GO" id="GO:0050660">
    <property type="term" value="F:flavin adenine dinucleotide binding"/>
    <property type="evidence" value="ECO:0007669"/>
    <property type="project" value="TreeGrafter"/>
</dbReference>
<feature type="domain" description="FAD/NAD(P)-binding" evidence="8">
    <location>
        <begin position="7"/>
        <end position="313"/>
    </location>
</feature>
<accession>A0A7M2YWR1</accession>
<sequence length="474" mass="50260">MSEREVDVVVIGAGPAGEVCAGRLGQAGLEVVLVEHELVGGECSYWGCMPSKALLRPSELLAEARRVPGAREAVQGELDAEAALRRRDEVIHDLDDTAQLPWLEARAVDLVRGTAALDGPRRVRVNGDVLVARRAVVLATGTTAAIPPIPGLNEVAPWTNREGTTAARVPASLIVLGGGAVGVELAQAWTSLGARVTLLETLPRLLAREEPFASELVETALRDRGVDVRLGVQAVMAHREHSRVWITLADGTELAAEELLVAAGRRPQTGSLGLETVGLEPGSFVTVGDDMRVPGHDWLYAIGDVNGRALLTHIGKYQARIAAEQIHGRDARAHRLADGPLVPRVVFSDPQVAAVGHTAESALASGLRIRTVDQQTAATAGASFHGRNTPGISRIVVDEDRDVIVGATFTGTEVAEWLHAATIAIAGEVPTEQLWHAVPSFPTRSEVWLRLLEKLEDERRAATGVSGASHPASA</sequence>
<dbReference type="Gene3D" id="3.30.390.30">
    <property type="match status" value="1"/>
</dbReference>
<dbReference type="Pfam" id="PF02852">
    <property type="entry name" value="Pyr_redox_dim"/>
    <property type="match status" value="1"/>
</dbReference>
<dbReference type="InterPro" id="IPR050151">
    <property type="entry name" value="Class-I_Pyr_Nuc-Dis_Oxidored"/>
</dbReference>
<keyword evidence="2" id="KW-0285">Flavoprotein</keyword>
<dbReference type="PANTHER" id="PTHR22912:SF151">
    <property type="entry name" value="DIHYDROLIPOYL DEHYDROGENASE, MITOCHONDRIAL"/>
    <property type="match status" value="1"/>
</dbReference>
<comment type="cofactor">
    <cofactor evidence="5">
        <name>FAD</name>
        <dbReference type="ChEBI" id="CHEBI:57692"/>
    </cofactor>
    <text evidence="5">Binds 1 FAD per subunit.</text>
</comment>
<protein>
    <submittedName>
        <fullName evidence="9">Pyruvate/2-oxoglutarate dehydrogenase complex dihydrolipoamide dehydrogenase (E3) component</fullName>
    </submittedName>
</protein>
<feature type="domain" description="Pyridine nucleotide-disulphide oxidoreductase dimerisation" evidence="7">
    <location>
        <begin position="342"/>
        <end position="448"/>
    </location>
</feature>
<feature type="binding site" evidence="5">
    <location>
        <position position="304"/>
    </location>
    <ligand>
        <name>FAD</name>
        <dbReference type="ChEBI" id="CHEBI:57692"/>
    </ligand>
</feature>
<dbReference type="PRINTS" id="PR00368">
    <property type="entry name" value="FADPNR"/>
</dbReference>
<comment type="similarity">
    <text evidence="1">Belongs to the class-I pyridine nucleotide-disulfide oxidoreductase family.</text>
</comment>
<name>A0A7M2YWR1_9ACTN</name>
<dbReference type="Proteomes" id="UP000254134">
    <property type="component" value="Unassembled WGS sequence"/>
</dbReference>
<dbReference type="SUPFAM" id="SSF55424">
    <property type="entry name" value="FAD/NAD-linked reductases, dimerisation (C-terminal) domain"/>
    <property type="match status" value="1"/>
</dbReference>
<feature type="binding site" evidence="5">
    <location>
        <begin position="177"/>
        <end position="184"/>
    </location>
    <ligand>
        <name>NAD(+)</name>
        <dbReference type="ChEBI" id="CHEBI:57540"/>
    </ligand>
</feature>
<dbReference type="PRINTS" id="PR00411">
    <property type="entry name" value="PNDRDTASEI"/>
</dbReference>
<evidence type="ECO:0000256" key="3">
    <source>
        <dbReference type="ARBA" id="ARBA00022827"/>
    </source>
</evidence>
<dbReference type="OrthoDB" id="4678789at2"/>
<keyword evidence="4 5" id="KW-0520">NAD</keyword>
<feature type="binding site" evidence="5">
    <location>
        <position position="200"/>
    </location>
    <ligand>
        <name>NAD(+)</name>
        <dbReference type="ChEBI" id="CHEBI:57540"/>
    </ligand>
</feature>
<comment type="caution">
    <text evidence="9">The sequence shown here is derived from an EMBL/GenBank/DDBJ whole genome shotgun (WGS) entry which is preliminary data.</text>
</comment>
<keyword evidence="3 5" id="KW-0274">FAD</keyword>
<evidence type="ECO:0000256" key="5">
    <source>
        <dbReference type="PIRSR" id="PIRSR000350-3"/>
    </source>
</evidence>
<dbReference type="InterPro" id="IPR036188">
    <property type="entry name" value="FAD/NAD-bd_sf"/>
</dbReference>
<dbReference type="InterPro" id="IPR023753">
    <property type="entry name" value="FAD/NAD-binding_dom"/>
</dbReference>
<dbReference type="InterPro" id="IPR004099">
    <property type="entry name" value="Pyr_nucl-diS_OxRdtase_dimer"/>
</dbReference>
<evidence type="ECO:0000259" key="8">
    <source>
        <dbReference type="Pfam" id="PF07992"/>
    </source>
</evidence>
<dbReference type="Gene3D" id="3.50.50.60">
    <property type="entry name" value="FAD/NAD(P)-binding domain"/>
    <property type="match status" value="2"/>
</dbReference>
<reference evidence="9 10" key="1">
    <citation type="submission" date="2018-07" db="EMBL/GenBank/DDBJ databases">
        <title>High-quality-draft genome sequence of Gaiella occulta.</title>
        <authorList>
            <person name="Severino R."/>
            <person name="Froufe H.J.C."/>
            <person name="Rainey F.A."/>
            <person name="Barroso C."/>
            <person name="Albuquerque L."/>
            <person name="Lobo-Da-Cunha A."/>
            <person name="Da Costa M.S."/>
            <person name="Egas C."/>
        </authorList>
    </citation>
    <scope>NUCLEOTIDE SEQUENCE [LARGE SCALE GENOMIC DNA]</scope>
    <source>
        <strain evidence="9 10">F2-233</strain>
    </source>
</reference>
<keyword evidence="10" id="KW-1185">Reference proteome</keyword>
<reference evidence="10" key="2">
    <citation type="journal article" date="2019" name="MicrobiologyOpen">
        <title>High-quality draft genome sequence of Gaiella occulta isolated from a 150 meter deep mineral water borehole and comparison with the genome sequences of other deep-branching lineages of the phylum Actinobacteria.</title>
        <authorList>
            <person name="Severino R."/>
            <person name="Froufe H.J.C."/>
            <person name="Barroso C."/>
            <person name="Albuquerque L."/>
            <person name="Lobo-da-Cunha A."/>
            <person name="da Costa M.S."/>
            <person name="Egas C."/>
        </authorList>
    </citation>
    <scope>NUCLEOTIDE SEQUENCE [LARGE SCALE GENOMIC DNA]</scope>
    <source>
        <strain evidence="10">F2-233</strain>
    </source>
</reference>
<keyword evidence="9" id="KW-0670">Pyruvate</keyword>
<dbReference type="SUPFAM" id="SSF51905">
    <property type="entry name" value="FAD/NAD(P)-binding domain"/>
    <property type="match status" value="1"/>
</dbReference>
<feature type="binding site" evidence="5">
    <location>
        <position position="52"/>
    </location>
    <ligand>
        <name>FAD</name>
        <dbReference type="ChEBI" id="CHEBI:57692"/>
    </ligand>
</feature>
<dbReference type="GO" id="GO:0006103">
    <property type="term" value="P:2-oxoglutarate metabolic process"/>
    <property type="evidence" value="ECO:0007669"/>
    <property type="project" value="TreeGrafter"/>
</dbReference>
<dbReference type="RefSeq" id="WP_114796548.1">
    <property type="nucleotide sequence ID" value="NZ_QQZY01000005.1"/>
</dbReference>
<dbReference type="Pfam" id="PF07992">
    <property type="entry name" value="Pyr_redox_2"/>
    <property type="match status" value="1"/>
</dbReference>
<evidence type="ECO:0000256" key="2">
    <source>
        <dbReference type="ARBA" id="ARBA00022630"/>
    </source>
</evidence>
<proteinExistence type="inferred from homology"/>
<gene>
    <name evidence="9" type="ORF">Gocc_2116</name>
</gene>
<feature type="disulfide bond" description="Redox-active" evidence="6">
    <location>
        <begin position="43"/>
        <end position="48"/>
    </location>
</feature>
<keyword evidence="5" id="KW-0547">Nucleotide-binding</keyword>
<dbReference type="PANTHER" id="PTHR22912">
    <property type="entry name" value="DISULFIDE OXIDOREDUCTASE"/>
    <property type="match status" value="1"/>
</dbReference>
<evidence type="ECO:0000259" key="7">
    <source>
        <dbReference type="Pfam" id="PF02852"/>
    </source>
</evidence>
<evidence type="ECO:0000256" key="1">
    <source>
        <dbReference type="ARBA" id="ARBA00007532"/>
    </source>
</evidence>
<dbReference type="AlphaFoldDB" id="A0A7M2YWR1"/>
<evidence type="ECO:0000313" key="10">
    <source>
        <dbReference type="Proteomes" id="UP000254134"/>
    </source>
</evidence>
<dbReference type="GO" id="GO:0004148">
    <property type="term" value="F:dihydrolipoyl dehydrogenase (NADH) activity"/>
    <property type="evidence" value="ECO:0007669"/>
    <property type="project" value="TreeGrafter"/>
</dbReference>
<evidence type="ECO:0000256" key="6">
    <source>
        <dbReference type="PIRSR" id="PIRSR000350-4"/>
    </source>
</evidence>
<dbReference type="InterPro" id="IPR016156">
    <property type="entry name" value="FAD/NAD-linked_Rdtase_dimer_sf"/>
</dbReference>
<dbReference type="PIRSF" id="PIRSF000350">
    <property type="entry name" value="Mercury_reductase_MerA"/>
    <property type="match status" value="1"/>
</dbReference>
<dbReference type="EMBL" id="QQZY01000005">
    <property type="protein sequence ID" value="RDI74019.1"/>
    <property type="molecule type" value="Genomic_DNA"/>
</dbReference>
<evidence type="ECO:0000256" key="4">
    <source>
        <dbReference type="ARBA" id="ARBA00023027"/>
    </source>
</evidence>
<evidence type="ECO:0000313" key="9">
    <source>
        <dbReference type="EMBL" id="RDI74019.1"/>
    </source>
</evidence>
<feature type="binding site" evidence="5">
    <location>
        <position position="264"/>
    </location>
    <ligand>
        <name>NAD(+)</name>
        <dbReference type="ChEBI" id="CHEBI:57540"/>
    </ligand>
</feature>